<dbReference type="EMBL" id="OY726397">
    <property type="protein sequence ID" value="CAJ1505660.1"/>
    <property type="molecule type" value="Genomic_DNA"/>
</dbReference>
<accession>A0ABM9LVZ7</accession>
<evidence type="ECO:0000313" key="2">
    <source>
        <dbReference type="Proteomes" id="UP001190465"/>
    </source>
</evidence>
<name>A0ABM9LVZ7_9MYCO</name>
<proteinExistence type="predicted"/>
<evidence type="ECO:0000313" key="1">
    <source>
        <dbReference type="EMBL" id="CAJ1505660.1"/>
    </source>
</evidence>
<reference evidence="1 2" key="1">
    <citation type="submission" date="2023-08" db="EMBL/GenBank/DDBJ databases">
        <authorList>
            <person name="Folkvardsen B D."/>
            <person name="Norman A."/>
        </authorList>
    </citation>
    <scope>NUCLEOTIDE SEQUENCE [LARGE SCALE GENOMIC DNA]</scope>
    <source>
        <strain evidence="1 2">Mu0053</strain>
    </source>
</reference>
<keyword evidence="2" id="KW-1185">Reference proteome</keyword>
<gene>
    <name evidence="1" type="ORF">MU0053_002995</name>
</gene>
<organism evidence="1 2">
    <name type="scientific">[Mycobacterium] burgundiense</name>
    <dbReference type="NCBI Taxonomy" id="3064286"/>
    <lineage>
        <taxon>Bacteria</taxon>
        <taxon>Bacillati</taxon>
        <taxon>Actinomycetota</taxon>
        <taxon>Actinomycetes</taxon>
        <taxon>Mycobacteriales</taxon>
        <taxon>Mycobacteriaceae</taxon>
        <taxon>Mycolicibacterium</taxon>
    </lineage>
</organism>
<dbReference type="RefSeq" id="WP_308478419.1">
    <property type="nucleotide sequence ID" value="NZ_OY726397.1"/>
</dbReference>
<dbReference type="Proteomes" id="UP001190465">
    <property type="component" value="Chromosome"/>
</dbReference>
<protein>
    <submittedName>
        <fullName evidence="1">Uncharacterized protein</fullName>
    </submittedName>
</protein>
<sequence>MGDTYGNTWDVLCKTIGAAEGKSSGFFHHIDHLTIDQQLKVAQIGALLSISEELSAIRHQGINPEFDTD</sequence>